<evidence type="ECO:0000313" key="2">
    <source>
        <dbReference type="EMBL" id="CEP11332.1"/>
    </source>
</evidence>
<proteinExistence type="predicted"/>
<dbReference type="InterPro" id="IPR011021">
    <property type="entry name" value="Arrestin-like_N"/>
</dbReference>
<dbReference type="Proteomes" id="UP000054107">
    <property type="component" value="Unassembled WGS sequence"/>
</dbReference>
<dbReference type="InterPro" id="IPR014752">
    <property type="entry name" value="Arrestin-like_C"/>
</dbReference>
<accession>A0A0B7N1M3</accession>
<feature type="domain" description="Arrestin-like N-terminal" evidence="1">
    <location>
        <begin position="56"/>
        <end position="177"/>
    </location>
</feature>
<dbReference type="GO" id="GO:0005737">
    <property type="term" value="C:cytoplasm"/>
    <property type="evidence" value="ECO:0007669"/>
    <property type="project" value="TreeGrafter"/>
</dbReference>
<protein>
    <recommendedName>
        <fullName evidence="1">Arrestin-like N-terminal domain-containing protein</fullName>
    </recommendedName>
</protein>
<dbReference type="PANTHER" id="PTHR11188:SF17">
    <property type="entry name" value="FI21816P1"/>
    <property type="match status" value="1"/>
</dbReference>
<dbReference type="EMBL" id="LN726018">
    <property type="protein sequence ID" value="CEP11332.1"/>
    <property type="molecule type" value="Genomic_DNA"/>
</dbReference>
<evidence type="ECO:0000313" key="3">
    <source>
        <dbReference type="Proteomes" id="UP000054107"/>
    </source>
</evidence>
<name>A0A0B7N1M3_9FUNG</name>
<organism evidence="2 3">
    <name type="scientific">Parasitella parasitica</name>
    <dbReference type="NCBI Taxonomy" id="35722"/>
    <lineage>
        <taxon>Eukaryota</taxon>
        <taxon>Fungi</taxon>
        <taxon>Fungi incertae sedis</taxon>
        <taxon>Mucoromycota</taxon>
        <taxon>Mucoromycotina</taxon>
        <taxon>Mucoromycetes</taxon>
        <taxon>Mucorales</taxon>
        <taxon>Mucorineae</taxon>
        <taxon>Mucoraceae</taxon>
        <taxon>Parasitella</taxon>
    </lineage>
</organism>
<dbReference type="Pfam" id="PF00339">
    <property type="entry name" value="Arrestin_N"/>
    <property type="match status" value="1"/>
</dbReference>
<dbReference type="STRING" id="35722.A0A0B7N1M3"/>
<dbReference type="InterPro" id="IPR050357">
    <property type="entry name" value="Arrestin_domain-protein"/>
</dbReference>
<dbReference type="OrthoDB" id="2333384at2759"/>
<dbReference type="PANTHER" id="PTHR11188">
    <property type="entry name" value="ARRESTIN DOMAIN CONTAINING PROTEIN"/>
    <property type="match status" value="1"/>
</dbReference>
<sequence length="454" mass="51288">MSSETTSSWLDLLATPALDMDGSRLFSPDHANYRYVDSGNRKFRNPPIHFSVSILKIDGDAQNKTCHPGSIFEGVVKLKLDAPLAAQHLKLVFKGAERIHSDAIGKAHKKRGECLFAIKTVLWGKPSCQGRLWPLLESGEHLFPFMCEIPMINYPPTFRHHLASCEFELLASLERPALRPFQTVPKRIRYEPFIESKSVKSPLIYQEKLRMGNAHNLLVTLVKGCHYNILDDCTETMKVQLSIINLLKDKPNQDLNGINHIEASVKRQVDVTYGSYHRSDTMVMAHTEQSKFGVSNNRHGARTYYISIPLPIEISKNNNPTILKNFSVLGMTASTNFSKHIKIEYRLHITARVRHGLIWTKRKLFSIPLHFGTVAPGEQLPSTLVNYRDPSVALDTTLSTKPRFIRPPNLQEQLPAYDEEPCPPVYCFPSATAADNNFNVNGRSNPLRLITSSH</sequence>
<keyword evidence="3" id="KW-1185">Reference proteome</keyword>
<evidence type="ECO:0000259" key="1">
    <source>
        <dbReference type="Pfam" id="PF00339"/>
    </source>
</evidence>
<dbReference type="GO" id="GO:0015031">
    <property type="term" value="P:protein transport"/>
    <property type="evidence" value="ECO:0007669"/>
    <property type="project" value="TreeGrafter"/>
</dbReference>
<dbReference type="Gene3D" id="2.60.40.640">
    <property type="match status" value="1"/>
</dbReference>
<dbReference type="AlphaFoldDB" id="A0A0B7N1M3"/>
<reference evidence="2 3" key="1">
    <citation type="submission" date="2014-09" db="EMBL/GenBank/DDBJ databases">
        <authorList>
            <person name="Ellenberger Sabrina"/>
        </authorList>
    </citation>
    <scope>NUCLEOTIDE SEQUENCE [LARGE SCALE GENOMIC DNA]</scope>
    <source>
        <strain evidence="2 3">CBS 412.66</strain>
    </source>
</reference>
<gene>
    <name evidence="2" type="primary">PARPA_05157.1 scaffold 16505</name>
</gene>